<dbReference type="PANTHER" id="PTHR23019:SF0">
    <property type="entry name" value="NUCLEAR PORE MEMBRANE GLYCOPROTEIN 210"/>
    <property type="match status" value="1"/>
</dbReference>
<evidence type="ECO:0000256" key="1">
    <source>
        <dbReference type="SAM" id="MobiDB-lite"/>
    </source>
</evidence>
<dbReference type="InterPro" id="IPR032675">
    <property type="entry name" value="LRR_dom_sf"/>
</dbReference>
<reference evidence="4 5" key="1">
    <citation type="submission" date="2020-04" db="EMBL/GenBank/DDBJ databases">
        <title>Plant Genome Project.</title>
        <authorList>
            <person name="Zhang R.-G."/>
        </authorList>
    </citation>
    <scope>NUCLEOTIDE SEQUENCE [LARGE SCALE GENOMIC DNA]</scope>
    <source>
        <strain evidence="4">YNK0</strain>
        <tissue evidence="4">Leaf</tissue>
    </source>
</reference>
<protein>
    <recommendedName>
        <fullName evidence="3">BIG2 domain-containing protein</fullName>
    </recommendedName>
</protein>
<dbReference type="OMA" id="WYSTRHD"/>
<keyword evidence="2" id="KW-0472">Membrane</keyword>
<evidence type="ECO:0000313" key="4">
    <source>
        <dbReference type="EMBL" id="KAF8399768.1"/>
    </source>
</evidence>
<comment type="caution">
    <text evidence="4">The sequence shown here is derived from an EMBL/GenBank/DDBJ whole genome shotgun (WGS) entry which is preliminary data.</text>
</comment>
<dbReference type="Proteomes" id="UP000655225">
    <property type="component" value="Unassembled WGS sequence"/>
</dbReference>
<dbReference type="InterPro" id="IPR055094">
    <property type="entry name" value="NUP210_Ig15"/>
</dbReference>
<organism evidence="4 5">
    <name type="scientific">Tetracentron sinense</name>
    <name type="common">Spur-leaf</name>
    <dbReference type="NCBI Taxonomy" id="13715"/>
    <lineage>
        <taxon>Eukaryota</taxon>
        <taxon>Viridiplantae</taxon>
        <taxon>Streptophyta</taxon>
        <taxon>Embryophyta</taxon>
        <taxon>Tracheophyta</taxon>
        <taxon>Spermatophyta</taxon>
        <taxon>Magnoliopsida</taxon>
        <taxon>Trochodendrales</taxon>
        <taxon>Trochodendraceae</taxon>
        <taxon>Tetracentron</taxon>
    </lineage>
</organism>
<dbReference type="Pfam" id="PF22962">
    <property type="entry name" value="Ig_NUP210_7th"/>
    <property type="match status" value="1"/>
</dbReference>
<keyword evidence="2" id="KW-1133">Transmembrane helix</keyword>
<dbReference type="Pfam" id="PF22959">
    <property type="entry name" value="Ig_NUP210_15th"/>
    <property type="match status" value="1"/>
</dbReference>
<dbReference type="SUPFAM" id="SSF52058">
    <property type="entry name" value="L domain-like"/>
    <property type="match status" value="1"/>
</dbReference>
<dbReference type="InterPro" id="IPR056232">
    <property type="entry name" value="Ig_GP210_15th"/>
</dbReference>
<dbReference type="InterPro" id="IPR003343">
    <property type="entry name" value="Big_2"/>
</dbReference>
<dbReference type="SMART" id="SM00635">
    <property type="entry name" value="BID_2"/>
    <property type="match status" value="2"/>
</dbReference>
<feature type="compositionally biased region" description="Polar residues" evidence="1">
    <location>
        <begin position="1440"/>
        <end position="1454"/>
    </location>
</feature>
<feature type="domain" description="BIG2" evidence="3">
    <location>
        <begin position="1091"/>
        <end position="1164"/>
    </location>
</feature>
<evidence type="ECO:0000256" key="2">
    <source>
        <dbReference type="SAM" id="Phobius"/>
    </source>
</evidence>
<dbReference type="InterPro" id="IPR055099">
    <property type="entry name" value="Ig_NUP210_7th"/>
</dbReference>
<proteinExistence type="predicted"/>
<accession>A0A835DD06</accession>
<sequence>MLLLDGNMLFGRIPPEIGKLQQLSKMDFSKIRFSGPVAPQISKCKLLTFIDLNRNELLGEIPAEITGAYFYRCDAFSSFIRWKTGSESFKIVNSTGEESLLDKLPNNEGFKSVYSRPCAWTYIYASSAGRTMLHATLSKELKSFDNPLDGPIILKASSHIAAFPPLVVHQAGHGNQFGGYWVDLAQAEAQLTNLDELYLVPGTQLDVILLGGPERWGQGVEFFETVEIIDEENIPLKDGVLVHQASASNEGLYRVICQTLGNFKLGFSRGNLVGDDHPLPAVEKTEVSLTCSLPSSIVLIANELVNTPDLIRSAIQADRSLGRIHSIPITVANGHTIRVAAVGVHNSGKAFANSSSLCLRWELINCDGLAYWNDADDLERSRASWERFLVLQNASGLIYVVPRDAEIFELPDPCVVRAIVIGFSDTMIGHHSEKTSPLLRNSENVLTDAIRLQLVSSLRVIPESILLFFSPDMKVNLSITGGTCFLNAVVNDSRVIEVIQSPPSLQCLQLMLGPRGLGTALVTVHDIGLAPPLAASAVVQVADVDWIKIISREEISLMEGSAQSIDVLAGVHDGRAFDSSQYVYMHIHVHIEDPILELVKKDDFSGPGGGDINAPNFVIRAKYLGVTTLYVSAIQRSGHEILSRPIKVEVYAPPRIHPHDIFLVPGASYVVAVKGGPTIGVFVEYVSLNDGTATIHKSSGRLSAISPGNTTLLATVYGNGDTVICQAYGRVKIGIPSSVILNVQSEQLGVGREMPIFPSLPEASITALGNLFSFYELCKNYKWTIEDQKVLSFQVAKHSHYDKYEVSFSGSKKIKYPTYSDEKDFGFINVLYGRSAGRTNVAVSFTCDFISPGSFSQSRSYNASALLWVVSDPPLALGVPMTWVLPPFYTTSILLPASSESYNQWDSHSRKGAITYSLLRHYGGKNEEVQQNAISIDGSRIKTTESNNLACIQAKDRTTGKIEIASCVRVAEFTLNIFVHSSETYSVGAVFCDQVAQIRVTTQDLPFHVVDLAVGAELELVINYLDSLGNPFYEAYDVVKFDAETNYPDIVSINDTRDSNGNIHLKAIRHGGALVRISINNNPQKSDYVMISVGAHLYPQNSVLHVGRYLNFSIEGLNDLLLGRWLSANESVISIDMLSGEAHGVGEGATQVIFEGSSLKLRTTVTVLRVNLVIVDAPAETLTNVPFPSKGYNFSVKFSDTYNHKLEALGNSKGILYDCRVDPPFVGYAKPWRDLDSGNSSCLFFPYPPEHLVHSIPKSKAMRPDVSVSINASLREADHIMGSAPALFVGGFSILDMSKNLMQLTRDSNRSILTIVGNTDVEIHWQDKDLMLVRPIHIEDFGIGGRAEYEVRVLRAKRFKDKIIITLPATGQRMEVDVSYEPGEEEATSTSSATLWVVILWCSALLILTLAVFIWFLDRPHRSRPSIPAPPSITAPITPDRSSPAVNYDQQSPRTPQPFIEYVRRTIDETPNYRREGRSRYNAQNTY</sequence>
<dbReference type="Gene3D" id="3.80.10.10">
    <property type="entry name" value="Ribonuclease Inhibitor"/>
    <property type="match status" value="1"/>
</dbReference>
<dbReference type="OrthoDB" id="361283at2759"/>
<dbReference type="PANTHER" id="PTHR23019">
    <property type="entry name" value="NUCLEAR PORE MEMBRANE GLYCOPROTEIN GP210-RELATED"/>
    <property type="match status" value="1"/>
</dbReference>
<name>A0A835DD06_TETSI</name>
<dbReference type="EMBL" id="JABCRI010000010">
    <property type="protein sequence ID" value="KAF8399768.1"/>
    <property type="molecule type" value="Genomic_DNA"/>
</dbReference>
<gene>
    <name evidence="4" type="ORF">HHK36_015638</name>
</gene>
<keyword evidence="5" id="KW-1185">Reference proteome</keyword>
<feature type="transmembrane region" description="Helical" evidence="2">
    <location>
        <begin position="1395"/>
        <end position="1417"/>
    </location>
</feature>
<evidence type="ECO:0000259" key="3">
    <source>
        <dbReference type="SMART" id="SM00635"/>
    </source>
</evidence>
<dbReference type="Pfam" id="PF24425">
    <property type="entry name" value="Ig_GP210_15th"/>
    <property type="match status" value="1"/>
</dbReference>
<feature type="region of interest" description="Disordered" evidence="1">
    <location>
        <begin position="1427"/>
        <end position="1455"/>
    </location>
</feature>
<dbReference type="InterPro" id="IPR056233">
    <property type="entry name" value="Ig_GP210_16th"/>
</dbReference>
<feature type="domain" description="BIG2" evidence="3">
    <location>
        <begin position="650"/>
        <end position="726"/>
    </location>
</feature>
<dbReference type="InterPro" id="IPR045197">
    <property type="entry name" value="NUP210-like"/>
</dbReference>
<evidence type="ECO:0000313" key="5">
    <source>
        <dbReference type="Proteomes" id="UP000655225"/>
    </source>
</evidence>
<dbReference type="Pfam" id="PF24427">
    <property type="entry name" value="Ig_GP210_16th"/>
    <property type="match status" value="1"/>
</dbReference>
<keyword evidence="2" id="KW-0812">Transmembrane</keyword>